<comment type="subcellular location">
    <subcellularLocation>
        <location evidence="1">Cell envelope</location>
    </subcellularLocation>
</comment>
<dbReference type="RefSeq" id="WP_212519120.1">
    <property type="nucleotide sequence ID" value="NZ_JAGSOH010000046.1"/>
</dbReference>
<dbReference type="PANTHER" id="PTHR30290">
    <property type="entry name" value="PERIPLASMIC BINDING COMPONENT OF ABC TRANSPORTER"/>
    <property type="match status" value="1"/>
</dbReference>
<sequence length="631" mass="66777">MRMSRKTRAVAGVAALAAGVAVLAGCSATKSGSSTQSNGAPKQGGVARVDQISGTQPTAIFPLLTPTENLSQNSAFQWEMYAPLYFYGANDSVTLNATDSAASNTTWSADGKSVTITVKSWKWSNGESLDGQDVLFFLNMLKANKTSWALYTPANTKLGADYFPDNVTSATASGQTVTIGFDKAYNQTWMQENWLSAITPFPLAWDKTSASAAGKCSADAFGSSAAATDCAATYKYLSTESTDDKNWSSSALWSVVDGPFKLKSFNATSGAFSLVPNSSYSGTDKPYLDEVDFVPFTSDTAMYASLKAGSKSKDALQVGYVPAEDMPKYDAGNLQQGNPLAKDGYYFSNPINIDLVSFYYLNDGNPTVGALFKQEYFIKALQDTIDQQGEINGIAKGWGYPTYNLIPSLPAGNPISPTAAAAKATFDVSAAKALLKANGWDVSTTPATCANPGTGSGQCGAGIAKGQKAAFSFNYGSGVQSAVTEVNDMVSNAAQAGITITPDAMAYSALNNYMTASTAASGGTAWEANWYGSWIYSPYPSGEAFLATGSGNNIMSFSDATLDKLIYNVTVAKDSSAMYAYEDYTVTHAIPLIMLPNYQNTFEPLAVANGFHIDAGDAFGGNLMQDWYYTK</sequence>
<evidence type="ECO:0000256" key="2">
    <source>
        <dbReference type="ARBA" id="ARBA00005695"/>
    </source>
</evidence>
<dbReference type="AlphaFoldDB" id="A0A941ILV5"/>
<keyword evidence="3" id="KW-0813">Transport</keyword>
<reference evidence="7" key="1">
    <citation type="submission" date="2021-04" db="EMBL/GenBank/DDBJ databases">
        <title>Genome based classification of Actinospica acidithermotolerans sp. nov., an actinobacterium isolated from an Indonesian hot spring.</title>
        <authorList>
            <person name="Kusuma A.B."/>
            <person name="Putra K.E."/>
            <person name="Nafisah S."/>
            <person name="Loh J."/>
            <person name="Nouioui I."/>
            <person name="Goodfellow M."/>
        </authorList>
    </citation>
    <scope>NUCLEOTIDE SEQUENCE</scope>
    <source>
        <strain evidence="7">MGRD01-02</strain>
    </source>
</reference>
<dbReference type="InterPro" id="IPR030678">
    <property type="entry name" value="Peptide/Ni-bd"/>
</dbReference>
<dbReference type="Proteomes" id="UP000676325">
    <property type="component" value="Unassembled WGS sequence"/>
</dbReference>
<feature type="domain" description="Solute-binding protein family 5" evidence="6">
    <location>
        <begin position="101"/>
        <end position="533"/>
    </location>
</feature>
<dbReference type="PIRSF" id="PIRSF002741">
    <property type="entry name" value="MppA"/>
    <property type="match status" value="1"/>
</dbReference>
<evidence type="ECO:0000313" key="8">
    <source>
        <dbReference type="Proteomes" id="UP000676325"/>
    </source>
</evidence>
<feature type="signal peptide" evidence="5">
    <location>
        <begin position="1"/>
        <end position="24"/>
    </location>
</feature>
<dbReference type="Gene3D" id="3.40.190.10">
    <property type="entry name" value="Periplasmic binding protein-like II"/>
    <property type="match status" value="1"/>
</dbReference>
<evidence type="ECO:0000313" key="7">
    <source>
        <dbReference type="EMBL" id="MBR7827981.1"/>
    </source>
</evidence>
<dbReference type="GO" id="GO:0042597">
    <property type="term" value="C:periplasmic space"/>
    <property type="evidence" value="ECO:0007669"/>
    <property type="project" value="UniProtKB-ARBA"/>
</dbReference>
<evidence type="ECO:0000256" key="1">
    <source>
        <dbReference type="ARBA" id="ARBA00004196"/>
    </source>
</evidence>
<dbReference type="Pfam" id="PF00496">
    <property type="entry name" value="SBP_bac_5"/>
    <property type="match status" value="1"/>
</dbReference>
<evidence type="ECO:0000256" key="3">
    <source>
        <dbReference type="ARBA" id="ARBA00022448"/>
    </source>
</evidence>
<dbReference type="GO" id="GO:1904680">
    <property type="term" value="F:peptide transmembrane transporter activity"/>
    <property type="evidence" value="ECO:0007669"/>
    <property type="project" value="TreeGrafter"/>
</dbReference>
<keyword evidence="4 5" id="KW-0732">Signal</keyword>
<dbReference type="PROSITE" id="PS51257">
    <property type="entry name" value="PROKAR_LIPOPROTEIN"/>
    <property type="match status" value="1"/>
</dbReference>
<comment type="similarity">
    <text evidence="2">Belongs to the bacterial solute-binding protein 5 family.</text>
</comment>
<dbReference type="GO" id="GO:0030313">
    <property type="term" value="C:cell envelope"/>
    <property type="evidence" value="ECO:0007669"/>
    <property type="project" value="UniProtKB-SubCell"/>
</dbReference>
<name>A0A941ILV5_9ACTN</name>
<feature type="chain" id="PRO_5039322865" description="Solute-binding protein family 5 domain-containing protein" evidence="5">
    <location>
        <begin position="25"/>
        <end position="631"/>
    </location>
</feature>
<dbReference type="GO" id="GO:0043190">
    <property type="term" value="C:ATP-binding cassette (ABC) transporter complex"/>
    <property type="evidence" value="ECO:0007669"/>
    <property type="project" value="InterPro"/>
</dbReference>
<proteinExistence type="inferred from homology"/>
<protein>
    <recommendedName>
        <fullName evidence="6">Solute-binding protein family 5 domain-containing protein</fullName>
    </recommendedName>
</protein>
<comment type="caution">
    <text evidence="7">The sequence shown here is derived from an EMBL/GenBank/DDBJ whole genome shotgun (WGS) entry which is preliminary data.</text>
</comment>
<dbReference type="PANTHER" id="PTHR30290:SF10">
    <property type="entry name" value="PERIPLASMIC OLIGOPEPTIDE-BINDING PROTEIN-RELATED"/>
    <property type="match status" value="1"/>
</dbReference>
<dbReference type="SUPFAM" id="SSF53850">
    <property type="entry name" value="Periplasmic binding protein-like II"/>
    <property type="match status" value="1"/>
</dbReference>
<accession>A0A941ILV5</accession>
<keyword evidence="8" id="KW-1185">Reference proteome</keyword>
<gene>
    <name evidence="7" type="ORF">KDK95_16815</name>
</gene>
<dbReference type="Gene3D" id="3.10.105.10">
    <property type="entry name" value="Dipeptide-binding Protein, Domain 3"/>
    <property type="match status" value="1"/>
</dbReference>
<evidence type="ECO:0000256" key="5">
    <source>
        <dbReference type="SAM" id="SignalP"/>
    </source>
</evidence>
<dbReference type="InterPro" id="IPR000914">
    <property type="entry name" value="SBP_5_dom"/>
</dbReference>
<dbReference type="InterPro" id="IPR039424">
    <property type="entry name" value="SBP_5"/>
</dbReference>
<evidence type="ECO:0000256" key="4">
    <source>
        <dbReference type="ARBA" id="ARBA00022729"/>
    </source>
</evidence>
<dbReference type="GO" id="GO:0015833">
    <property type="term" value="P:peptide transport"/>
    <property type="evidence" value="ECO:0007669"/>
    <property type="project" value="TreeGrafter"/>
</dbReference>
<evidence type="ECO:0000259" key="6">
    <source>
        <dbReference type="Pfam" id="PF00496"/>
    </source>
</evidence>
<organism evidence="7 8">
    <name type="scientific">Actinospica acidithermotolerans</name>
    <dbReference type="NCBI Taxonomy" id="2828514"/>
    <lineage>
        <taxon>Bacteria</taxon>
        <taxon>Bacillati</taxon>
        <taxon>Actinomycetota</taxon>
        <taxon>Actinomycetes</taxon>
        <taxon>Catenulisporales</taxon>
        <taxon>Actinospicaceae</taxon>
        <taxon>Actinospica</taxon>
    </lineage>
</organism>
<dbReference type="EMBL" id="JAGSOH010000046">
    <property type="protein sequence ID" value="MBR7827981.1"/>
    <property type="molecule type" value="Genomic_DNA"/>
</dbReference>